<evidence type="ECO:0000313" key="10">
    <source>
        <dbReference type="Proteomes" id="UP000555552"/>
    </source>
</evidence>
<keyword evidence="5 8" id="KW-0812">Transmembrane</keyword>
<proteinExistence type="inferred from homology"/>
<evidence type="ECO:0000256" key="6">
    <source>
        <dbReference type="ARBA" id="ARBA00022989"/>
    </source>
</evidence>
<evidence type="ECO:0000313" key="9">
    <source>
        <dbReference type="EMBL" id="NNH22226.1"/>
    </source>
</evidence>
<feature type="transmembrane region" description="Helical" evidence="8">
    <location>
        <begin position="237"/>
        <end position="255"/>
    </location>
</feature>
<dbReference type="RefSeq" id="WP_171202080.1">
    <property type="nucleotide sequence ID" value="NZ_BAAANP010000013.1"/>
</dbReference>
<protein>
    <recommendedName>
        <fullName evidence="8">Probable membrane transporter protein</fullName>
    </recommendedName>
</protein>
<keyword evidence="4 8" id="KW-1003">Cell membrane</keyword>
<keyword evidence="10" id="KW-1185">Reference proteome</keyword>
<comment type="similarity">
    <text evidence="2 8">Belongs to the 4-toluene sulfonate uptake permease (TSUP) (TC 2.A.102) family.</text>
</comment>
<evidence type="ECO:0000256" key="2">
    <source>
        <dbReference type="ARBA" id="ARBA00009142"/>
    </source>
</evidence>
<keyword evidence="7 8" id="KW-0472">Membrane</keyword>
<feature type="transmembrane region" description="Helical" evidence="8">
    <location>
        <begin position="149"/>
        <end position="175"/>
    </location>
</feature>
<dbReference type="PANTHER" id="PTHR30269">
    <property type="entry name" value="TRANSMEMBRANE PROTEIN YFCA"/>
    <property type="match status" value="1"/>
</dbReference>
<comment type="caution">
    <text evidence="9">The sequence shown here is derived from an EMBL/GenBank/DDBJ whole genome shotgun (WGS) entry which is preliminary data.</text>
</comment>
<feature type="transmembrane region" description="Helical" evidence="8">
    <location>
        <begin position="42"/>
        <end position="62"/>
    </location>
</feature>
<feature type="transmembrane region" description="Helical" evidence="8">
    <location>
        <begin position="74"/>
        <end position="93"/>
    </location>
</feature>
<gene>
    <name evidence="9" type="ORF">HLB09_03830</name>
</gene>
<dbReference type="GO" id="GO:0005886">
    <property type="term" value="C:plasma membrane"/>
    <property type="evidence" value="ECO:0007669"/>
    <property type="project" value="UniProtKB-SubCell"/>
</dbReference>
<feature type="transmembrane region" description="Helical" evidence="8">
    <location>
        <begin position="195"/>
        <end position="225"/>
    </location>
</feature>
<evidence type="ECO:0000256" key="7">
    <source>
        <dbReference type="ARBA" id="ARBA00023136"/>
    </source>
</evidence>
<reference evidence="9 10" key="1">
    <citation type="submission" date="2020-05" db="EMBL/GenBank/DDBJ databases">
        <title>MicrobeNet Type strains.</title>
        <authorList>
            <person name="Nicholson A.C."/>
        </authorList>
    </citation>
    <scope>NUCLEOTIDE SEQUENCE [LARGE SCALE GENOMIC DNA]</scope>
    <source>
        <strain evidence="9 10">JCM 14547</strain>
    </source>
</reference>
<dbReference type="InterPro" id="IPR052017">
    <property type="entry name" value="TSUP"/>
</dbReference>
<evidence type="ECO:0000256" key="8">
    <source>
        <dbReference type="RuleBase" id="RU363041"/>
    </source>
</evidence>
<evidence type="ECO:0000256" key="1">
    <source>
        <dbReference type="ARBA" id="ARBA00004651"/>
    </source>
</evidence>
<evidence type="ECO:0000256" key="5">
    <source>
        <dbReference type="ARBA" id="ARBA00022692"/>
    </source>
</evidence>
<accession>A0A849BRS6</accession>
<evidence type="ECO:0000256" key="4">
    <source>
        <dbReference type="ARBA" id="ARBA00022475"/>
    </source>
</evidence>
<dbReference type="InterPro" id="IPR002781">
    <property type="entry name" value="TM_pro_TauE-like"/>
</dbReference>
<dbReference type="AlphaFoldDB" id="A0A849BRS6"/>
<comment type="subcellular location">
    <subcellularLocation>
        <location evidence="1 8">Cell membrane</location>
        <topology evidence="1 8">Multi-pass membrane protein</topology>
    </subcellularLocation>
</comment>
<dbReference type="EMBL" id="JABEMA010000027">
    <property type="protein sequence ID" value="NNH22226.1"/>
    <property type="molecule type" value="Genomic_DNA"/>
</dbReference>
<dbReference type="PANTHER" id="PTHR30269:SF0">
    <property type="entry name" value="MEMBRANE TRANSPORTER PROTEIN YFCA-RELATED"/>
    <property type="match status" value="1"/>
</dbReference>
<keyword evidence="6 8" id="KW-1133">Transmembrane helix</keyword>
<keyword evidence="3" id="KW-0813">Transport</keyword>
<name>A0A849BRS6_9ACTN</name>
<organism evidence="9 10">
    <name type="scientific">Pseudokineococcus marinus</name>
    <dbReference type="NCBI Taxonomy" id="351215"/>
    <lineage>
        <taxon>Bacteria</taxon>
        <taxon>Bacillati</taxon>
        <taxon>Actinomycetota</taxon>
        <taxon>Actinomycetes</taxon>
        <taxon>Kineosporiales</taxon>
        <taxon>Kineosporiaceae</taxon>
        <taxon>Pseudokineococcus</taxon>
    </lineage>
</organism>
<dbReference type="Pfam" id="PF01925">
    <property type="entry name" value="TauE"/>
    <property type="match status" value="1"/>
</dbReference>
<sequence length="258" mass="26069">MSPLESALLVLAGVGGGLVGSVVGLASLVTYPALLAAGLPPVTANVTNTVALVASGVGSAASSRPELTGQRARLVRLAPVFAVGGLAGAVLLVTTPGEVFERVVPFLVGGASLLMLVQPRLRRLLRREASPSDAAGDDVRESWPALVGLFLVAVYGGYFGAAAGVIIPVLLGFVLDTTIQRLVALKNILLMVSNLVAAALFLALGEVDLLAALPLAVGILVGGWLGPMVARRLPQGVLRAVIGVAGLGLAVRLWVTAG</sequence>
<evidence type="ECO:0000256" key="3">
    <source>
        <dbReference type="ARBA" id="ARBA00022448"/>
    </source>
</evidence>
<dbReference type="Proteomes" id="UP000555552">
    <property type="component" value="Unassembled WGS sequence"/>
</dbReference>